<evidence type="ECO:0000313" key="2">
    <source>
        <dbReference type="Proteomes" id="UP000037109"/>
    </source>
</evidence>
<dbReference type="PATRIC" id="fig|1459.3.peg.3741"/>
<dbReference type="AlphaFoldDB" id="A0A0M0GEK0"/>
<dbReference type="Proteomes" id="UP000037109">
    <property type="component" value="Unassembled WGS sequence"/>
</dbReference>
<dbReference type="InterPro" id="IPR053259">
    <property type="entry name" value="Golvesin-related_Golgi"/>
</dbReference>
<name>A0A0M0GEK0_SPOGL</name>
<dbReference type="Gene3D" id="3.40.50.300">
    <property type="entry name" value="P-loop containing nucleotide triphosphate hydrolases"/>
    <property type="match status" value="1"/>
</dbReference>
<comment type="caution">
    <text evidence="1">The sequence shown here is derived from an EMBL/GenBank/DDBJ whole genome shotgun (WGS) entry which is preliminary data.</text>
</comment>
<dbReference type="Pfam" id="PF03567">
    <property type="entry name" value="Sulfotransfer_2"/>
    <property type="match status" value="1"/>
</dbReference>
<organism evidence="1 2">
    <name type="scientific">Sporosarcina globispora</name>
    <name type="common">Bacillus globisporus</name>
    <dbReference type="NCBI Taxonomy" id="1459"/>
    <lineage>
        <taxon>Bacteria</taxon>
        <taxon>Bacillati</taxon>
        <taxon>Bacillota</taxon>
        <taxon>Bacilli</taxon>
        <taxon>Bacillales</taxon>
        <taxon>Caryophanaceae</taxon>
        <taxon>Sporosarcina</taxon>
    </lineage>
</organism>
<gene>
    <name evidence="1" type="ORF">AF332_17070</name>
</gene>
<accession>A0A0M0GEK0</accession>
<dbReference type="GO" id="GO:0008146">
    <property type="term" value="F:sulfotransferase activity"/>
    <property type="evidence" value="ECO:0007669"/>
    <property type="project" value="InterPro"/>
</dbReference>
<sequence>MEKVKEIIIHTHIPKTGGMTLRSIANKNYEKEKMLTNVFPSSLPQFKKDIVEKEDIEFVTGHHPFGLHMYTNKPCAYITMLRDPIDRVISMYFYNLRKENHPLHKKVKELTFEEFINDKQLARRTVNRQIQKIVGNLNPNENDLKKAKKILSKHYKVVGITEMFDESIFLMKKELGWRDISYERKNYTADRPTKAQFSDEIIEQIKKLNQLDIQLYNWARRKLQKRLDALDSGIKQELEGFLNRNSK</sequence>
<dbReference type="EMBL" id="LGUF01000007">
    <property type="protein sequence ID" value="KON88345.1"/>
    <property type="molecule type" value="Genomic_DNA"/>
</dbReference>
<proteinExistence type="predicted"/>
<protein>
    <recommendedName>
        <fullName evidence="3">Sulfotransferase domain-containing protein</fullName>
    </recommendedName>
</protein>
<dbReference type="SUPFAM" id="SSF52540">
    <property type="entry name" value="P-loop containing nucleoside triphosphate hydrolases"/>
    <property type="match status" value="1"/>
</dbReference>
<dbReference type="GO" id="GO:0016020">
    <property type="term" value="C:membrane"/>
    <property type="evidence" value="ECO:0007669"/>
    <property type="project" value="InterPro"/>
</dbReference>
<dbReference type="InterPro" id="IPR027417">
    <property type="entry name" value="P-loop_NTPase"/>
</dbReference>
<dbReference type="STRING" id="1459.AF332_17070"/>
<dbReference type="RefSeq" id="WP_053435721.1">
    <property type="nucleotide sequence ID" value="NZ_LGUF01000007.1"/>
</dbReference>
<reference evidence="2" key="1">
    <citation type="submission" date="2015-07" db="EMBL/GenBank/DDBJ databases">
        <title>Fjat-10036 dsm4.</title>
        <authorList>
            <person name="Liu B."/>
            <person name="Wang J."/>
            <person name="Zhu Y."/>
            <person name="Liu G."/>
            <person name="Chen Q."/>
            <person name="Chen Z."/>
            <person name="Lan J."/>
            <person name="Che J."/>
            <person name="Ge C."/>
            <person name="Shi H."/>
            <person name="Pan Z."/>
            <person name="Liu X."/>
        </authorList>
    </citation>
    <scope>NUCLEOTIDE SEQUENCE [LARGE SCALE GENOMIC DNA]</scope>
    <source>
        <strain evidence="2">DSM 4</strain>
    </source>
</reference>
<dbReference type="PANTHER" id="PTHR32301:SF6">
    <property type="entry name" value="GOLVESIN-RELATED"/>
    <property type="match status" value="1"/>
</dbReference>
<evidence type="ECO:0008006" key="3">
    <source>
        <dbReference type="Google" id="ProtNLM"/>
    </source>
</evidence>
<dbReference type="InterPro" id="IPR005331">
    <property type="entry name" value="Sulfotransferase"/>
</dbReference>
<evidence type="ECO:0000313" key="1">
    <source>
        <dbReference type="EMBL" id="KON88345.1"/>
    </source>
</evidence>
<keyword evidence="2" id="KW-1185">Reference proteome</keyword>
<dbReference type="PANTHER" id="PTHR32301">
    <property type="entry name" value="COUNTIN RECEPTOR CNR3-RELATED"/>
    <property type="match status" value="1"/>
</dbReference>
<dbReference type="OrthoDB" id="7981249at2"/>